<organism evidence="2 3">
    <name type="scientific">Jiangella mangrovi</name>
    <dbReference type="NCBI Taxonomy" id="1524084"/>
    <lineage>
        <taxon>Bacteria</taxon>
        <taxon>Bacillati</taxon>
        <taxon>Actinomycetota</taxon>
        <taxon>Actinomycetes</taxon>
        <taxon>Jiangellales</taxon>
        <taxon>Jiangellaceae</taxon>
        <taxon>Jiangella</taxon>
    </lineage>
</organism>
<evidence type="ECO:0000259" key="1">
    <source>
        <dbReference type="Pfam" id="PF04149"/>
    </source>
</evidence>
<gene>
    <name evidence="2" type="ORF">HD601_000607</name>
</gene>
<keyword evidence="3" id="KW-1185">Reference proteome</keyword>
<accession>A0A7W9GLE2</accession>
<dbReference type="AlphaFoldDB" id="A0A7W9GLE2"/>
<dbReference type="InterPro" id="IPR007278">
    <property type="entry name" value="DUF397"/>
</dbReference>
<dbReference type="Pfam" id="PF04149">
    <property type="entry name" value="DUF397"/>
    <property type="match status" value="1"/>
</dbReference>
<evidence type="ECO:0000313" key="2">
    <source>
        <dbReference type="EMBL" id="MBB5786032.1"/>
    </source>
</evidence>
<protein>
    <recommendedName>
        <fullName evidence="1">DUF397 domain-containing protein</fullName>
    </recommendedName>
</protein>
<sequence length="196" mass="21190">MDSIVNGITASEIPHAVWRKSSKSGAQGNCVEVAPLPTGTIAVRNSRHPDGPALIFTPDEMTAFVDGAKAGEFDVTPASEAPQVPTSWVDENTPPRYQAIGNELENLTGRLLEGDTVLDRDSSERLVRLLSGVAQLQQLHRVDSNGHCTICRTKSRRWPSRQNECSVHTALSTYLGRSLTMPAVPDETAGTTRRSG</sequence>
<evidence type="ECO:0000313" key="3">
    <source>
        <dbReference type="Proteomes" id="UP000542813"/>
    </source>
</evidence>
<feature type="domain" description="DUF397" evidence="1">
    <location>
        <begin position="16"/>
        <end position="69"/>
    </location>
</feature>
<dbReference type="Proteomes" id="UP000542813">
    <property type="component" value="Unassembled WGS sequence"/>
</dbReference>
<comment type="caution">
    <text evidence="2">The sequence shown here is derived from an EMBL/GenBank/DDBJ whole genome shotgun (WGS) entry which is preliminary data.</text>
</comment>
<name>A0A7W9GLE2_9ACTN</name>
<dbReference type="EMBL" id="JACHMM010000001">
    <property type="protein sequence ID" value="MBB5786032.1"/>
    <property type="molecule type" value="Genomic_DNA"/>
</dbReference>
<dbReference type="RefSeq" id="WP_184819212.1">
    <property type="nucleotide sequence ID" value="NZ_JACHMM010000001.1"/>
</dbReference>
<reference evidence="2 3" key="1">
    <citation type="submission" date="2020-08" db="EMBL/GenBank/DDBJ databases">
        <title>Sequencing the genomes of 1000 actinobacteria strains.</title>
        <authorList>
            <person name="Klenk H.-P."/>
        </authorList>
    </citation>
    <scope>NUCLEOTIDE SEQUENCE [LARGE SCALE GENOMIC DNA]</scope>
    <source>
        <strain evidence="2 3">DSM 102122</strain>
    </source>
</reference>
<proteinExistence type="predicted"/>